<sequence length="121" mass="13763">MRLSDDEKRKLLLRAHEWSSSHSVESTSTAGLLSKYARECLLAPRQADQALTHADIQDFKQQLSRLEIQVAKVGVLMNQVARVANTKGIILHHDFNPLIGSMKSVVADIDDLMREIWERNR</sequence>
<proteinExistence type="predicted"/>
<comment type="caution">
    <text evidence="1">The sequence shown here is derived from an EMBL/GenBank/DDBJ whole genome shotgun (WGS) entry which is preliminary data.</text>
</comment>
<keyword evidence="2" id="KW-1185">Reference proteome</keyword>
<accession>A0A366KC16</accession>
<reference evidence="1 2" key="1">
    <citation type="submission" date="2017-10" db="EMBL/GenBank/DDBJ databases">
        <title>Bifidobacterium xylocopum sp. nov. and Bifidobacterium aemilianum sp. nov., from the carpenter bee (Xylocopa violacea) digestive tract.</title>
        <authorList>
            <person name="Alberoni D."/>
            <person name="Baffoni L."/>
            <person name="Di Gioia D."/>
            <person name="Gaggia F."/>
            <person name="Biavati B."/>
        </authorList>
    </citation>
    <scope>NUCLEOTIDE SEQUENCE [LARGE SCALE GENOMIC DNA]</scope>
    <source>
        <strain evidence="1 2">XV2</strain>
    </source>
</reference>
<evidence type="ECO:0000313" key="1">
    <source>
        <dbReference type="EMBL" id="RBP98907.1"/>
    </source>
</evidence>
<dbReference type="AlphaFoldDB" id="A0A366KC16"/>
<dbReference type="EMBL" id="PDCH01000016">
    <property type="protein sequence ID" value="RBP98907.1"/>
    <property type="molecule type" value="Genomic_DNA"/>
</dbReference>
<evidence type="ECO:0000313" key="2">
    <source>
        <dbReference type="Proteomes" id="UP000252345"/>
    </source>
</evidence>
<gene>
    <name evidence="1" type="ORF">CRD59_06630</name>
</gene>
<protein>
    <submittedName>
        <fullName evidence="1">Uncharacterized protein</fullName>
    </submittedName>
</protein>
<dbReference type="Proteomes" id="UP000252345">
    <property type="component" value="Unassembled WGS sequence"/>
</dbReference>
<name>A0A366KC16_9BIFI</name>
<organism evidence="1 2">
    <name type="scientific">Bifidobacterium xylocopae</name>
    <dbReference type="NCBI Taxonomy" id="2493119"/>
    <lineage>
        <taxon>Bacteria</taxon>
        <taxon>Bacillati</taxon>
        <taxon>Actinomycetota</taxon>
        <taxon>Actinomycetes</taxon>
        <taxon>Bifidobacteriales</taxon>
        <taxon>Bifidobacteriaceae</taxon>
        <taxon>Bifidobacterium</taxon>
    </lineage>
</organism>